<evidence type="ECO:0000256" key="1">
    <source>
        <dbReference type="SAM" id="MobiDB-lite"/>
    </source>
</evidence>
<feature type="region of interest" description="Disordered" evidence="1">
    <location>
        <begin position="127"/>
        <end position="147"/>
    </location>
</feature>
<accession>A0A1H8EMB9</accession>
<evidence type="ECO:0000256" key="2">
    <source>
        <dbReference type="SAM" id="Phobius"/>
    </source>
</evidence>
<feature type="region of interest" description="Disordered" evidence="1">
    <location>
        <begin position="1"/>
        <end position="54"/>
    </location>
</feature>
<evidence type="ECO:0000313" key="4">
    <source>
        <dbReference type="Proteomes" id="UP000199206"/>
    </source>
</evidence>
<sequence length="147" mass="14430">MPHAQSHDDLPNNDPAKSNTPTTSGEAGKANDTTEGSADRVDALADQARHAAHAAGEAIGSFAGTAGDAVKSAADTASQKASSAATATGEAAKTAAGKVNALPTYAKVLGAAALVGGIAAAAVLPFLNEPEDTGRAKRKKAKGQKKA</sequence>
<reference evidence="4" key="1">
    <citation type="submission" date="2016-10" db="EMBL/GenBank/DDBJ databases">
        <authorList>
            <person name="Varghese N."/>
            <person name="Submissions S."/>
        </authorList>
    </citation>
    <scope>NUCLEOTIDE SEQUENCE [LARGE SCALE GENOMIC DNA]</scope>
    <source>
        <strain evidence="4">S6-262</strain>
    </source>
</reference>
<name>A0A1H8EMB9_9SPHN</name>
<feature type="compositionally biased region" description="Basic and acidic residues" evidence="1">
    <location>
        <begin position="1"/>
        <end position="10"/>
    </location>
</feature>
<feature type="compositionally biased region" description="Basic and acidic residues" evidence="1">
    <location>
        <begin position="37"/>
        <end position="49"/>
    </location>
</feature>
<dbReference type="EMBL" id="FOCF01000005">
    <property type="protein sequence ID" value="SEN20530.1"/>
    <property type="molecule type" value="Genomic_DNA"/>
</dbReference>
<feature type="transmembrane region" description="Helical" evidence="2">
    <location>
        <begin position="108"/>
        <end position="127"/>
    </location>
</feature>
<dbReference type="Proteomes" id="UP000199206">
    <property type="component" value="Unassembled WGS sequence"/>
</dbReference>
<dbReference type="AlphaFoldDB" id="A0A1H8EMB9"/>
<keyword evidence="2" id="KW-0812">Transmembrane</keyword>
<feature type="compositionally biased region" description="Basic residues" evidence="1">
    <location>
        <begin position="136"/>
        <end position="147"/>
    </location>
</feature>
<keyword evidence="4" id="KW-1185">Reference proteome</keyword>
<keyword evidence="2" id="KW-0472">Membrane</keyword>
<protein>
    <submittedName>
        <fullName evidence="3">Uncharacterized protein</fullName>
    </submittedName>
</protein>
<gene>
    <name evidence="3" type="ORF">SAMN05192583_2231</name>
</gene>
<dbReference type="STRING" id="1166340.SAMN05192583_2231"/>
<keyword evidence="2" id="KW-1133">Transmembrane helix</keyword>
<proteinExistence type="predicted"/>
<feature type="compositionally biased region" description="Polar residues" evidence="1">
    <location>
        <begin position="15"/>
        <end position="36"/>
    </location>
</feature>
<evidence type="ECO:0000313" key="3">
    <source>
        <dbReference type="EMBL" id="SEN20530.1"/>
    </source>
</evidence>
<organism evidence="3 4">
    <name type="scientific">Sphingomonas gellani</name>
    <dbReference type="NCBI Taxonomy" id="1166340"/>
    <lineage>
        <taxon>Bacteria</taxon>
        <taxon>Pseudomonadati</taxon>
        <taxon>Pseudomonadota</taxon>
        <taxon>Alphaproteobacteria</taxon>
        <taxon>Sphingomonadales</taxon>
        <taxon>Sphingomonadaceae</taxon>
        <taxon>Sphingomonas</taxon>
    </lineage>
</organism>